<proteinExistence type="predicted"/>
<accession>A0ABR8SGQ9</accession>
<dbReference type="EMBL" id="JACSQM010000001">
    <property type="protein sequence ID" value="MBD7962679.1"/>
    <property type="molecule type" value="Genomic_DNA"/>
</dbReference>
<dbReference type="RefSeq" id="WP_191751991.1">
    <property type="nucleotide sequence ID" value="NZ_JACSQM010000001.1"/>
</dbReference>
<evidence type="ECO:0000313" key="2">
    <source>
        <dbReference type="Proteomes" id="UP000603641"/>
    </source>
</evidence>
<gene>
    <name evidence="1" type="ORF">H9648_01340</name>
</gene>
<comment type="caution">
    <text evidence="1">The sequence shown here is derived from an EMBL/GenBank/DDBJ whole genome shotgun (WGS) entry which is preliminary data.</text>
</comment>
<evidence type="ECO:0008006" key="3">
    <source>
        <dbReference type="Google" id="ProtNLM"/>
    </source>
</evidence>
<name>A0ABR8SGQ9_9BACL</name>
<reference evidence="1 2" key="1">
    <citation type="submission" date="2020-08" db="EMBL/GenBank/DDBJ databases">
        <title>A Genomic Blueprint of the Chicken Gut Microbiome.</title>
        <authorList>
            <person name="Gilroy R."/>
            <person name="Ravi A."/>
            <person name="Getino M."/>
            <person name="Pursley I."/>
            <person name="Horton D.L."/>
            <person name="Alikhan N.-F."/>
            <person name="Baker D."/>
            <person name="Gharbi K."/>
            <person name="Hall N."/>
            <person name="Watson M."/>
            <person name="Adriaenssens E.M."/>
            <person name="Foster-Nyarko E."/>
            <person name="Jarju S."/>
            <person name="Secka A."/>
            <person name="Antonio M."/>
            <person name="Oren A."/>
            <person name="Chaudhuri R."/>
            <person name="La Ragione R.M."/>
            <person name="Hildebrand F."/>
            <person name="Pallen M.J."/>
        </authorList>
    </citation>
    <scope>NUCLEOTIDE SEQUENCE [LARGE SCALE GENOMIC DNA]</scope>
    <source>
        <strain evidence="1 2">Sa2CUA10</strain>
    </source>
</reference>
<evidence type="ECO:0000313" key="1">
    <source>
        <dbReference type="EMBL" id="MBD7962679.1"/>
    </source>
</evidence>
<protein>
    <recommendedName>
        <fullName evidence="3">NERD domain-containing protein</fullName>
    </recommendedName>
</protein>
<sequence>MAQLVKLLDYVSRYENNLHHYQSLFMRIKENRWRAFQQQYGTENRKRSHQEFREKLFHHQMNWATSTVKEISNWDKKYLQDETLKLLIQGIPDNYFLFYEPVFQVKNTGVELNIILVGPTEVWLIVWMSGEGIWQEADNKRFWKNIRHEQKETVLSPFIRLEHMQSIVREAWEPYQKQLSLKSCIVAPDAFIDFTSDWRRVSYVDKRNFNEWHALLQQNPAPIKGQQLKFVSDLLKLGVTNSLYRKDPLSSESEFHFEGI</sequence>
<keyword evidence="2" id="KW-1185">Reference proteome</keyword>
<organism evidence="1 2">
    <name type="scientific">Fictibacillus norfolkensis</name>
    <dbReference type="NCBI Taxonomy" id="2762233"/>
    <lineage>
        <taxon>Bacteria</taxon>
        <taxon>Bacillati</taxon>
        <taxon>Bacillota</taxon>
        <taxon>Bacilli</taxon>
        <taxon>Bacillales</taxon>
        <taxon>Fictibacillaceae</taxon>
        <taxon>Fictibacillus</taxon>
    </lineage>
</organism>
<dbReference type="Proteomes" id="UP000603641">
    <property type="component" value="Unassembled WGS sequence"/>
</dbReference>